<gene>
    <name evidence="2" type="ORF">N657DRAFT_294587</name>
</gene>
<evidence type="ECO:0000313" key="3">
    <source>
        <dbReference type="Proteomes" id="UP001302602"/>
    </source>
</evidence>
<dbReference type="GeneID" id="87823419"/>
<keyword evidence="3" id="KW-1185">Reference proteome</keyword>
<comment type="caution">
    <text evidence="2">The sequence shown here is derived from an EMBL/GenBank/DDBJ whole genome shotgun (WGS) entry which is preliminary data.</text>
</comment>
<evidence type="ECO:0000256" key="1">
    <source>
        <dbReference type="SAM" id="MobiDB-lite"/>
    </source>
</evidence>
<proteinExistence type="predicted"/>
<feature type="region of interest" description="Disordered" evidence="1">
    <location>
        <begin position="128"/>
        <end position="155"/>
    </location>
</feature>
<protein>
    <submittedName>
        <fullName evidence="2">Uncharacterized protein</fullName>
    </submittedName>
</protein>
<sequence>MIPMSSRRRPRGCAWRTGLHGVPAGGDRRPSRVPNSDLAIDITRRGGDCDCVVDLVTSENLGRLVMRAYPVYGGSRWRGIGALHGRAEKDSLKWCPSSRQWPVRSNKLVTRPVLHFAAVQELWATNNSSPEKGRKLSLVEWGGPDDGGRGGDHGVSLARVRQDTAM</sequence>
<dbReference type="Proteomes" id="UP001302602">
    <property type="component" value="Unassembled WGS sequence"/>
</dbReference>
<feature type="compositionally biased region" description="Basic residues" evidence="1">
    <location>
        <begin position="1"/>
        <end position="11"/>
    </location>
</feature>
<feature type="region of interest" description="Disordered" evidence="1">
    <location>
        <begin position="1"/>
        <end position="33"/>
    </location>
</feature>
<dbReference type="RefSeq" id="XP_062649904.1">
    <property type="nucleotide sequence ID" value="XM_062786651.1"/>
</dbReference>
<dbReference type="EMBL" id="MU853225">
    <property type="protein sequence ID" value="KAK4126133.1"/>
    <property type="molecule type" value="Genomic_DNA"/>
</dbReference>
<dbReference type="AlphaFoldDB" id="A0AAN6U460"/>
<name>A0AAN6U460_9PEZI</name>
<accession>A0AAN6U460</accession>
<reference evidence="2" key="2">
    <citation type="submission" date="2023-05" db="EMBL/GenBank/DDBJ databases">
        <authorList>
            <consortium name="Lawrence Berkeley National Laboratory"/>
            <person name="Steindorff A."/>
            <person name="Hensen N."/>
            <person name="Bonometti L."/>
            <person name="Westerberg I."/>
            <person name="Brannstrom I.O."/>
            <person name="Guillou S."/>
            <person name="Cros-Aarteil S."/>
            <person name="Calhoun S."/>
            <person name="Haridas S."/>
            <person name="Kuo A."/>
            <person name="Mondo S."/>
            <person name="Pangilinan J."/>
            <person name="Riley R."/>
            <person name="Labutti K."/>
            <person name="Andreopoulos B."/>
            <person name="Lipzen A."/>
            <person name="Chen C."/>
            <person name="Yanf M."/>
            <person name="Daum C."/>
            <person name="Ng V."/>
            <person name="Clum A."/>
            <person name="Ohm R."/>
            <person name="Martin F."/>
            <person name="Silar P."/>
            <person name="Natvig D."/>
            <person name="Lalanne C."/>
            <person name="Gautier V."/>
            <person name="Ament-Velasquez S.L."/>
            <person name="Kruys A."/>
            <person name="Hutchinson M.I."/>
            <person name="Powell A.J."/>
            <person name="Barry K."/>
            <person name="Miller A.N."/>
            <person name="Grigoriev I.V."/>
            <person name="Debuchy R."/>
            <person name="Gladieux P."/>
            <person name="Thoren M.H."/>
            <person name="Johannesson H."/>
        </authorList>
    </citation>
    <scope>NUCLEOTIDE SEQUENCE</scope>
    <source>
        <strain evidence="2">CBS 731.68</strain>
    </source>
</reference>
<evidence type="ECO:0000313" key="2">
    <source>
        <dbReference type="EMBL" id="KAK4126133.1"/>
    </source>
</evidence>
<reference evidence="2" key="1">
    <citation type="journal article" date="2023" name="Mol. Phylogenet. Evol.">
        <title>Genome-scale phylogeny and comparative genomics of the fungal order Sordariales.</title>
        <authorList>
            <person name="Hensen N."/>
            <person name="Bonometti L."/>
            <person name="Westerberg I."/>
            <person name="Brannstrom I.O."/>
            <person name="Guillou S."/>
            <person name="Cros-Aarteil S."/>
            <person name="Calhoun S."/>
            <person name="Haridas S."/>
            <person name="Kuo A."/>
            <person name="Mondo S."/>
            <person name="Pangilinan J."/>
            <person name="Riley R."/>
            <person name="LaButti K."/>
            <person name="Andreopoulos B."/>
            <person name="Lipzen A."/>
            <person name="Chen C."/>
            <person name="Yan M."/>
            <person name="Daum C."/>
            <person name="Ng V."/>
            <person name="Clum A."/>
            <person name="Steindorff A."/>
            <person name="Ohm R.A."/>
            <person name="Martin F."/>
            <person name="Silar P."/>
            <person name="Natvig D.O."/>
            <person name="Lalanne C."/>
            <person name="Gautier V."/>
            <person name="Ament-Velasquez S.L."/>
            <person name="Kruys A."/>
            <person name="Hutchinson M.I."/>
            <person name="Powell A.J."/>
            <person name="Barry K."/>
            <person name="Miller A.N."/>
            <person name="Grigoriev I.V."/>
            <person name="Debuchy R."/>
            <person name="Gladieux P."/>
            <person name="Hiltunen Thoren M."/>
            <person name="Johannesson H."/>
        </authorList>
    </citation>
    <scope>NUCLEOTIDE SEQUENCE</scope>
    <source>
        <strain evidence="2">CBS 731.68</strain>
    </source>
</reference>
<organism evidence="2 3">
    <name type="scientific">Parathielavia appendiculata</name>
    <dbReference type="NCBI Taxonomy" id="2587402"/>
    <lineage>
        <taxon>Eukaryota</taxon>
        <taxon>Fungi</taxon>
        <taxon>Dikarya</taxon>
        <taxon>Ascomycota</taxon>
        <taxon>Pezizomycotina</taxon>
        <taxon>Sordariomycetes</taxon>
        <taxon>Sordariomycetidae</taxon>
        <taxon>Sordariales</taxon>
        <taxon>Chaetomiaceae</taxon>
        <taxon>Parathielavia</taxon>
    </lineage>
</organism>